<feature type="non-terminal residue" evidence="1">
    <location>
        <position position="69"/>
    </location>
</feature>
<evidence type="ECO:0000313" key="1">
    <source>
        <dbReference type="EMBL" id="CAG8839475.1"/>
    </source>
</evidence>
<dbReference type="EMBL" id="CAJVQC010123719">
    <property type="protein sequence ID" value="CAG8839475.1"/>
    <property type="molecule type" value="Genomic_DNA"/>
</dbReference>
<name>A0ACA9SGW8_9GLOM</name>
<accession>A0ACA9SGW8</accession>
<sequence length="69" mass="7693">MSGYGNRGGDTHVESWCDPQTTEGWGGTQTNGGWGVLQLDEIGSLNAWMENEESWISQEKDSSNRERTE</sequence>
<comment type="caution">
    <text evidence="1">The sequence shown here is derived from an EMBL/GenBank/DDBJ whole genome shotgun (WGS) entry which is preliminary data.</text>
</comment>
<proteinExistence type="predicted"/>
<protein>
    <submittedName>
        <fullName evidence="1">3751_t:CDS:1</fullName>
    </submittedName>
</protein>
<gene>
    <name evidence="1" type="ORF">RPERSI_LOCUS31064</name>
</gene>
<reference evidence="1" key="1">
    <citation type="submission" date="2021-06" db="EMBL/GenBank/DDBJ databases">
        <authorList>
            <person name="Kallberg Y."/>
            <person name="Tangrot J."/>
            <person name="Rosling A."/>
        </authorList>
    </citation>
    <scope>NUCLEOTIDE SEQUENCE</scope>
    <source>
        <strain evidence="1">MA461A</strain>
    </source>
</reference>
<evidence type="ECO:0000313" key="2">
    <source>
        <dbReference type="Proteomes" id="UP000789920"/>
    </source>
</evidence>
<dbReference type="Proteomes" id="UP000789920">
    <property type="component" value="Unassembled WGS sequence"/>
</dbReference>
<organism evidence="1 2">
    <name type="scientific">Racocetra persica</name>
    <dbReference type="NCBI Taxonomy" id="160502"/>
    <lineage>
        <taxon>Eukaryota</taxon>
        <taxon>Fungi</taxon>
        <taxon>Fungi incertae sedis</taxon>
        <taxon>Mucoromycota</taxon>
        <taxon>Glomeromycotina</taxon>
        <taxon>Glomeromycetes</taxon>
        <taxon>Diversisporales</taxon>
        <taxon>Gigasporaceae</taxon>
        <taxon>Racocetra</taxon>
    </lineage>
</organism>
<keyword evidence="2" id="KW-1185">Reference proteome</keyword>